<protein>
    <submittedName>
        <fullName evidence="4">Non-canonical non-ribosomal peptide synthetase</fullName>
    </submittedName>
</protein>
<dbReference type="Proteomes" id="UP001396898">
    <property type="component" value="Unassembled WGS sequence"/>
</dbReference>
<evidence type="ECO:0000256" key="2">
    <source>
        <dbReference type="ARBA" id="ARBA00022553"/>
    </source>
</evidence>
<sequence>MASEMTNGTAAGHSTARNPYGERLLPHIVDDNATQKPDAEWLSIPNSSNPKDGWRVITWKEFANAVNACCQRIIAQCGEAPKNEFPTITYIGPMDARYFVIMLAAVKTGYKCLFISPKNTPEGQINLFDKTDSHMIAFPASHRTMVEPWLQKRHMHAIEVPSYDDWFPKEQAPAYPYSKTWDEGRWEPLCVLHTSGSTGFPKPIVVKHGMLAAGDAFHDQPEWQGTHLFLKEWHVRMKRQFHPMPLFHAAGIYFGALNSIYWDTAVALGIPDRPLTSELAKECLQYADVQGALLPPAIVEEMSQSDECIQVMKKMSLIGFGGGQLPREAGNRLVKHGVTLANLIAATECCPFPIYWNKDPNQWQYFIYNSELFGCDWRKQEGHDDVYEQVIVRKEENPRLQGYFYTFPEEKEVSTKDLYKPHPTLPNHWIYYGRADNIIVFSNGEKLNPVDIEDIVSDHAQLKGAVVVGSERFQAGLILEPFTHPRNEQERKALLDSVWPLIEQANRETVAHGQIGRDYVIFSSPEKPFLRAGKGTIQRAGTVQLYAEEVDKLYETAGQAAAAEAPPLDVSSVDSLAQCIVKLFSAKQGAARLEPDADFFSSGVDSMQVIGASRLLRAGLENAGHKVDPKALLPRVIYNNPTPKKLATYVMQTVLSNGSNGELKSANSPEAMEALWKKYTENLPGPQNPGRPEANTTGQVVLLTGSTGMLGSYMLEAMACDPKVARVVCLNRAEDGGAAQQERQMRERGLDTGYHGGKAEFYRVDVSRPDLGLSPAVYEGLARDADRMILNAWPVNFNMPVESFEPHLAGVRYFGDLAARAAKRTAVVFISSIGSIQGWNMNERGRPLPEERFEDWTLPSAGYGCSKMVGGLIIEDAGKKGDFPAAVIRVGQIGGSDRGSGVWNRHEWLPSIVHSSLYLKALPEHIGSFDRVDWVPCERIAALVLEVGGITVETPSANISGYYHGVNPETTSWSGELAAAVQAYYGKEKLPELIPFKEWIARLEQSAVQNAEDVATRNPGVKLVDSYREMATAADFGLRPVELETKRTVAQSPTMARSGAVTPELMRQWCEQWAF</sequence>
<dbReference type="Pfam" id="PF07993">
    <property type="entry name" value="NAD_binding_4"/>
    <property type="match status" value="1"/>
</dbReference>
<evidence type="ECO:0000313" key="5">
    <source>
        <dbReference type="Proteomes" id="UP001396898"/>
    </source>
</evidence>
<gene>
    <name evidence="4" type="ORF">PG991_003049</name>
</gene>
<dbReference type="PANTHER" id="PTHR43439">
    <property type="entry name" value="PHENYLACETATE-COENZYME A LIGASE"/>
    <property type="match status" value="1"/>
</dbReference>
<dbReference type="InterPro" id="IPR042099">
    <property type="entry name" value="ANL_N_sf"/>
</dbReference>
<dbReference type="Gene3D" id="3.40.50.12780">
    <property type="entry name" value="N-terminal domain of ligase-like"/>
    <property type="match status" value="1"/>
</dbReference>
<keyword evidence="5" id="KW-1185">Reference proteome</keyword>
<dbReference type="Gene3D" id="1.10.1200.10">
    <property type="entry name" value="ACP-like"/>
    <property type="match status" value="1"/>
</dbReference>
<dbReference type="InterPro" id="IPR036291">
    <property type="entry name" value="NAD(P)-bd_dom_sf"/>
</dbReference>
<dbReference type="InterPro" id="IPR009081">
    <property type="entry name" value="PP-bd_ACP"/>
</dbReference>
<keyword evidence="1" id="KW-0596">Phosphopantetheine</keyword>
<organism evidence="4 5">
    <name type="scientific">Apiospora marii</name>
    <dbReference type="NCBI Taxonomy" id="335849"/>
    <lineage>
        <taxon>Eukaryota</taxon>
        <taxon>Fungi</taxon>
        <taxon>Dikarya</taxon>
        <taxon>Ascomycota</taxon>
        <taxon>Pezizomycotina</taxon>
        <taxon>Sordariomycetes</taxon>
        <taxon>Xylariomycetidae</taxon>
        <taxon>Amphisphaeriales</taxon>
        <taxon>Apiosporaceae</taxon>
        <taxon>Apiospora</taxon>
    </lineage>
</organism>
<dbReference type="PANTHER" id="PTHR43439:SF2">
    <property type="entry name" value="ENZYME, PUTATIVE (JCVI)-RELATED"/>
    <property type="match status" value="1"/>
</dbReference>
<dbReference type="SUPFAM" id="SSF56801">
    <property type="entry name" value="Acetyl-CoA synthetase-like"/>
    <property type="match status" value="1"/>
</dbReference>
<evidence type="ECO:0000256" key="1">
    <source>
        <dbReference type="ARBA" id="ARBA00022450"/>
    </source>
</evidence>
<dbReference type="SUPFAM" id="SSF51735">
    <property type="entry name" value="NAD(P)-binding Rossmann-fold domains"/>
    <property type="match status" value="1"/>
</dbReference>
<dbReference type="InterPro" id="IPR006162">
    <property type="entry name" value="Ppantetheine_attach_site"/>
</dbReference>
<dbReference type="InterPro" id="IPR051414">
    <property type="entry name" value="Adenylate-forming_Reductase"/>
</dbReference>
<dbReference type="InterPro" id="IPR000873">
    <property type="entry name" value="AMP-dep_synth/lig_dom"/>
</dbReference>
<keyword evidence="2" id="KW-0597">Phosphoprotein</keyword>
<feature type="domain" description="Carrier" evidence="3">
    <location>
        <begin position="571"/>
        <end position="654"/>
    </location>
</feature>
<name>A0ABR1SID0_9PEZI</name>
<dbReference type="InterPro" id="IPR020845">
    <property type="entry name" value="AMP-binding_CS"/>
</dbReference>
<accession>A0ABR1SID0</accession>
<dbReference type="Gene3D" id="3.40.50.720">
    <property type="entry name" value="NAD(P)-binding Rossmann-like Domain"/>
    <property type="match status" value="1"/>
</dbReference>
<evidence type="ECO:0000313" key="4">
    <source>
        <dbReference type="EMBL" id="KAK8033651.1"/>
    </source>
</evidence>
<dbReference type="Pfam" id="PF00501">
    <property type="entry name" value="AMP-binding"/>
    <property type="match status" value="1"/>
</dbReference>
<proteinExistence type="predicted"/>
<dbReference type="InterPro" id="IPR013120">
    <property type="entry name" value="FAR_NAD-bd"/>
</dbReference>
<dbReference type="Pfam" id="PF23562">
    <property type="entry name" value="AMP-binding_C_3"/>
    <property type="match status" value="1"/>
</dbReference>
<reference evidence="4 5" key="1">
    <citation type="submission" date="2023-01" db="EMBL/GenBank/DDBJ databases">
        <title>Analysis of 21 Apiospora genomes using comparative genomics revels a genus with tremendous synthesis potential of carbohydrate active enzymes and secondary metabolites.</title>
        <authorList>
            <person name="Sorensen T."/>
        </authorList>
    </citation>
    <scope>NUCLEOTIDE SEQUENCE [LARGE SCALE GENOMIC DNA]</scope>
    <source>
        <strain evidence="4 5">CBS 20057</strain>
    </source>
</reference>
<comment type="caution">
    <text evidence="4">The sequence shown here is derived from an EMBL/GenBank/DDBJ whole genome shotgun (WGS) entry which is preliminary data.</text>
</comment>
<dbReference type="PROSITE" id="PS00012">
    <property type="entry name" value="PHOSPHOPANTETHEINE"/>
    <property type="match status" value="1"/>
</dbReference>
<dbReference type="EMBL" id="JAQQWI010000006">
    <property type="protein sequence ID" value="KAK8033651.1"/>
    <property type="molecule type" value="Genomic_DNA"/>
</dbReference>
<dbReference type="PROSITE" id="PS00455">
    <property type="entry name" value="AMP_BINDING"/>
    <property type="match status" value="1"/>
</dbReference>
<evidence type="ECO:0000259" key="3">
    <source>
        <dbReference type="PROSITE" id="PS50075"/>
    </source>
</evidence>
<dbReference type="PROSITE" id="PS50075">
    <property type="entry name" value="CARRIER"/>
    <property type="match status" value="1"/>
</dbReference>
<dbReference type="InterPro" id="IPR036736">
    <property type="entry name" value="ACP-like_sf"/>
</dbReference>